<comment type="caution">
    <text evidence="4">The sequence shown here is derived from an EMBL/GenBank/DDBJ whole genome shotgun (WGS) entry which is preliminary data.</text>
</comment>
<name>A0ABT4GHB6_9BACL</name>
<dbReference type="Gene3D" id="3.40.30.10">
    <property type="entry name" value="Glutaredoxin"/>
    <property type="match status" value="1"/>
</dbReference>
<gene>
    <name evidence="4" type="ORF">M5X19_22225</name>
</gene>
<dbReference type="InterPro" id="IPR003782">
    <property type="entry name" value="SCO1/SenC"/>
</dbReference>
<dbReference type="EMBL" id="JAMDMX010000077">
    <property type="protein sequence ID" value="MCY9695599.1"/>
    <property type="molecule type" value="Genomic_DNA"/>
</dbReference>
<evidence type="ECO:0000256" key="1">
    <source>
        <dbReference type="ARBA" id="ARBA00010996"/>
    </source>
</evidence>
<protein>
    <submittedName>
        <fullName evidence="4">SCO family protein</fullName>
    </submittedName>
</protein>
<dbReference type="PROSITE" id="PS51352">
    <property type="entry name" value="THIOREDOXIN_2"/>
    <property type="match status" value="1"/>
</dbReference>
<dbReference type="CDD" id="cd02968">
    <property type="entry name" value="SCO"/>
    <property type="match status" value="1"/>
</dbReference>
<dbReference type="InterPro" id="IPR036249">
    <property type="entry name" value="Thioredoxin-like_sf"/>
</dbReference>
<proteinExistence type="inferred from homology"/>
<evidence type="ECO:0000313" key="5">
    <source>
        <dbReference type="Proteomes" id="UP001527099"/>
    </source>
</evidence>
<dbReference type="PANTHER" id="PTHR12151">
    <property type="entry name" value="ELECTRON TRANSPORT PROTIN SCO1/SENC FAMILY MEMBER"/>
    <property type="match status" value="1"/>
</dbReference>
<comment type="similarity">
    <text evidence="1">Belongs to the SCO1/2 family.</text>
</comment>
<evidence type="ECO:0000313" key="4">
    <source>
        <dbReference type="EMBL" id="MCY9695599.1"/>
    </source>
</evidence>
<keyword evidence="2" id="KW-0186">Copper</keyword>
<dbReference type="InterPro" id="IPR013766">
    <property type="entry name" value="Thioredoxin_domain"/>
</dbReference>
<organism evidence="4 5">
    <name type="scientific">Paenibacillus alginolyticus</name>
    <dbReference type="NCBI Taxonomy" id="59839"/>
    <lineage>
        <taxon>Bacteria</taxon>
        <taxon>Bacillati</taxon>
        <taxon>Bacillota</taxon>
        <taxon>Bacilli</taxon>
        <taxon>Bacillales</taxon>
        <taxon>Paenibacillaceae</taxon>
        <taxon>Paenibacillus</taxon>
    </lineage>
</organism>
<sequence length="187" mass="20857">MCSLINLAILFLVTACGSGKPNQLHIPVQPFEYTNQDEKPVGLSDLKEKVWIANFVFTHCATVCPTMTANMANLQERLKEAGAKVELVSFSVDPEQDDPAALKSYLQKFDADFTNWHALTGYDFDVIKTFVLRSFKSPIAKDTSSDQVIHGTSFYLVDQSGIVVAKYDGMLDVPYDKIIKDVKVLQQ</sequence>
<reference evidence="4 5" key="1">
    <citation type="submission" date="2022-05" db="EMBL/GenBank/DDBJ databases">
        <title>Genome Sequencing of Bee-Associated Microbes.</title>
        <authorList>
            <person name="Dunlap C."/>
        </authorList>
    </citation>
    <scope>NUCLEOTIDE SEQUENCE [LARGE SCALE GENOMIC DNA]</scope>
    <source>
        <strain evidence="4 5">NRRL B-14421</strain>
    </source>
</reference>
<evidence type="ECO:0000256" key="2">
    <source>
        <dbReference type="ARBA" id="ARBA00023008"/>
    </source>
</evidence>
<feature type="domain" description="Thioredoxin" evidence="3">
    <location>
        <begin position="22"/>
        <end position="187"/>
    </location>
</feature>
<dbReference type="Proteomes" id="UP001527099">
    <property type="component" value="Unassembled WGS sequence"/>
</dbReference>
<dbReference type="SUPFAM" id="SSF52833">
    <property type="entry name" value="Thioredoxin-like"/>
    <property type="match status" value="1"/>
</dbReference>
<dbReference type="Pfam" id="PF02630">
    <property type="entry name" value="SCO1-SenC"/>
    <property type="match status" value="1"/>
</dbReference>
<keyword evidence="5" id="KW-1185">Reference proteome</keyword>
<dbReference type="PANTHER" id="PTHR12151:SF25">
    <property type="entry name" value="LINALOOL DEHYDRATASE_ISOMERASE DOMAIN-CONTAINING PROTEIN"/>
    <property type="match status" value="1"/>
</dbReference>
<evidence type="ECO:0000259" key="3">
    <source>
        <dbReference type="PROSITE" id="PS51352"/>
    </source>
</evidence>
<accession>A0ABT4GHB6</accession>